<evidence type="ECO:0000313" key="1">
    <source>
        <dbReference type="EMBL" id="CAE6464273.1"/>
    </source>
</evidence>
<proteinExistence type="predicted"/>
<dbReference type="AlphaFoldDB" id="A0A8H3BQX8"/>
<name>A0A8H3BQX8_9AGAM</name>
<evidence type="ECO:0000313" key="2">
    <source>
        <dbReference type="Proteomes" id="UP000663841"/>
    </source>
</evidence>
<accession>A0A8H3BQX8</accession>
<organism evidence="1 2">
    <name type="scientific">Rhizoctonia solani</name>
    <dbReference type="NCBI Taxonomy" id="456999"/>
    <lineage>
        <taxon>Eukaryota</taxon>
        <taxon>Fungi</taxon>
        <taxon>Dikarya</taxon>
        <taxon>Basidiomycota</taxon>
        <taxon>Agaricomycotina</taxon>
        <taxon>Agaricomycetes</taxon>
        <taxon>Cantharellales</taxon>
        <taxon>Ceratobasidiaceae</taxon>
        <taxon>Rhizoctonia</taxon>
    </lineage>
</organism>
<gene>
    <name evidence="1" type="ORF">RDB_LOCUS160247</name>
</gene>
<dbReference type="EMBL" id="CAJMWW010000298">
    <property type="protein sequence ID" value="CAE6464273.1"/>
    <property type="molecule type" value="Genomic_DNA"/>
</dbReference>
<reference evidence="1" key="1">
    <citation type="submission" date="2021-01" db="EMBL/GenBank/DDBJ databases">
        <authorList>
            <person name="Kaushik A."/>
        </authorList>
    </citation>
    <scope>NUCLEOTIDE SEQUENCE</scope>
    <source>
        <strain evidence="1">AG3-T5</strain>
    </source>
</reference>
<comment type="caution">
    <text evidence="1">The sequence shown here is derived from an EMBL/GenBank/DDBJ whole genome shotgun (WGS) entry which is preliminary data.</text>
</comment>
<protein>
    <submittedName>
        <fullName evidence="1">Uncharacterized protein</fullName>
    </submittedName>
</protein>
<dbReference type="Proteomes" id="UP000663841">
    <property type="component" value="Unassembled WGS sequence"/>
</dbReference>
<sequence>MTALDPQALVQKLCEKVESDSVQEADSSKTVETDTEPTGVKLSLHAHVGIARNNANFHPGSEQALDIYVTQDFVDAAEPSEVWARAFSGREGQLIMRPVEQDLATVVLSVNAQRNATFTLNYPPSVEYGIQTLPAPCYSSIPPSAPHVIPVLIALFRWNWHLHRVPESRPFQRSIDLEFYKLQPTDEYDDEGAPVLVPLGENLGLGGVVDVVVSSEDYYGLRVVNRSTQDLYAYLLFFSATGLDITYRTLPMLDSSSFNPNLPKDVPLTIGYGSGGQYPLMFAIDEPLNFDLTMFKLFVSNIPTDLQSLEQQNQFDGRREVSDCIVKDPFEEGSIWDAFTITIVQRRYPMGEEPADA</sequence>